<dbReference type="Pfam" id="PF18810">
    <property type="entry name" value="PBECR2"/>
    <property type="match status" value="1"/>
</dbReference>
<dbReference type="Proteomes" id="UP000233387">
    <property type="component" value="Unassembled WGS sequence"/>
</dbReference>
<feature type="domain" description="Phage-Barnase-EndoU-ColicinE5/D-RelE like nuclease 2" evidence="2">
    <location>
        <begin position="220"/>
        <end position="325"/>
    </location>
</feature>
<reference evidence="3 4" key="1">
    <citation type="submission" date="2017-06" db="EMBL/GenBank/DDBJ databases">
        <title>Raineya orbicola gen. nov., sp. nov. a slightly thermophilic bacterium of the phylum Bacteroidetes and the description of Raineyaceae fam. nov.</title>
        <authorList>
            <person name="Albuquerque L."/>
            <person name="Polonia A.R.M."/>
            <person name="Barroso C."/>
            <person name="Froufe H.J.C."/>
            <person name="Lage O."/>
            <person name="Lobo-Da-Cunha A."/>
            <person name="Egas C."/>
            <person name="Da Costa M.S."/>
        </authorList>
    </citation>
    <scope>NUCLEOTIDE SEQUENCE [LARGE SCALE GENOMIC DNA]</scope>
    <source>
        <strain evidence="3 4">SPSPC-11</strain>
    </source>
</reference>
<feature type="domain" description="Phage head morphogenesis" evidence="1">
    <location>
        <begin position="54"/>
        <end position="107"/>
    </location>
</feature>
<evidence type="ECO:0000313" key="3">
    <source>
        <dbReference type="EMBL" id="PKQ66449.1"/>
    </source>
</evidence>
<dbReference type="EMBL" id="NKXO01000047">
    <property type="protein sequence ID" value="PKQ66449.1"/>
    <property type="molecule type" value="Genomic_DNA"/>
</dbReference>
<protein>
    <submittedName>
        <fullName evidence="3">Phage head morphogenesis protein, SPP1 gp7 family</fullName>
    </submittedName>
</protein>
<evidence type="ECO:0000259" key="2">
    <source>
        <dbReference type="Pfam" id="PF18810"/>
    </source>
</evidence>
<dbReference type="InterPro" id="IPR041110">
    <property type="entry name" value="PBECR2"/>
</dbReference>
<dbReference type="OrthoDB" id="9797300at2"/>
<dbReference type="RefSeq" id="WP_101359623.1">
    <property type="nucleotide sequence ID" value="NZ_NKXO01000047.1"/>
</dbReference>
<comment type="caution">
    <text evidence="3">The sequence shown here is derived from an EMBL/GenBank/DDBJ whole genome shotgun (WGS) entry which is preliminary data.</text>
</comment>
<name>A0A2N3I828_9BACT</name>
<dbReference type="NCBIfam" id="TIGR01641">
    <property type="entry name" value="phageSPP1_gp7"/>
    <property type="match status" value="1"/>
</dbReference>
<evidence type="ECO:0000259" key="1">
    <source>
        <dbReference type="Pfam" id="PF04233"/>
    </source>
</evidence>
<accession>A0A2N3I828</accession>
<dbReference type="Pfam" id="PF04233">
    <property type="entry name" value="Phage_Mu_F"/>
    <property type="match status" value="1"/>
</dbReference>
<proteinExistence type="predicted"/>
<gene>
    <name evidence="3" type="ORF">Rain11_2360</name>
</gene>
<dbReference type="AlphaFoldDB" id="A0A2N3I828"/>
<evidence type="ECO:0000313" key="4">
    <source>
        <dbReference type="Proteomes" id="UP000233387"/>
    </source>
</evidence>
<organism evidence="3 4">
    <name type="scientific">Raineya orbicola</name>
    <dbReference type="NCBI Taxonomy" id="2016530"/>
    <lineage>
        <taxon>Bacteria</taxon>
        <taxon>Pseudomonadati</taxon>
        <taxon>Bacteroidota</taxon>
        <taxon>Cytophagia</taxon>
        <taxon>Cytophagales</taxon>
        <taxon>Raineyaceae</taxon>
        <taxon>Raineya</taxon>
    </lineage>
</organism>
<sequence>MRDLVFKEGKIRPFTEFRAEALKIHQKYNQDWLLTEYNAVVRGSVMGKKWLNIERDKDIYPYLRYETAKDSRVRDAHAKLQGFVLPVESSFWENYFPPNGWNCRCSITQLRKDQVKPTDIANIQQNEAAFGKLAKQNTPEYWRKNIGKTEIFEANQTAYFKALPKDKLLDAEKHYNLPSIEKIYQKGNLPSLKTQNKADYQLWWDSLLRKYKGNEKENYFDIETDLGGIKLPIRFDNDFYKHIQKENRETWVNNLEDILNKPSEVWQNYEGVKNRQSIIFFKFYDKNPVILNVEKTREGYIAQTIFLDNRGKYEATKKRRKGFLIKKT</sequence>
<keyword evidence="4" id="KW-1185">Reference proteome</keyword>
<dbReference type="InterPro" id="IPR006528">
    <property type="entry name" value="Phage_head_morphogenesis_dom"/>
</dbReference>